<feature type="domain" description="Cyclic nucleotide-binding" evidence="1">
    <location>
        <begin position="27"/>
        <end position="147"/>
    </location>
</feature>
<dbReference type="GO" id="GO:0005829">
    <property type="term" value="C:cytosol"/>
    <property type="evidence" value="ECO:0007669"/>
    <property type="project" value="TreeGrafter"/>
</dbReference>
<name>A0A846MN10_9BACT</name>
<dbReference type="AlphaFoldDB" id="A0A846MN10"/>
<dbReference type="Pfam" id="PF00027">
    <property type="entry name" value="cNMP_binding"/>
    <property type="match status" value="1"/>
</dbReference>
<dbReference type="PROSITE" id="PS50042">
    <property type="entry name" value="CNMP_BINDING_3"/>
    <property type="match status" value="1"/>
</dbReference>
<evidence type="ECO:0000313" key="2">
    <source>
        <dbReference type="EMBL" id="NIK72802.1"/>
    </source>
</evidence>
<dbReference type="Gene3D" id="2.60.120.10">
    <property type="entry name" value="Jelly Rolls"/>
    <property type="match status" value="1"/>
</dbReference>
<reference evidence="2 3" key="1">
    <citation type="submission" date="2020-03" db="EMBL/GenBank/DDBJ databases">
        <title>Genomic Encyclopedia of Type Strains, Phase IV (KMG-IV): sequencing the most valuable type-strain genomes for metagenomic binning, comparative biology and taxonomic classification.</title>
        <authorList>
            <person name="Goeker M."/>
        </authorList>
    </citation>
    <scope>NUCLEOTIDE SEQUENCE [LARGE SCALE GENOMIC DNA]</scope>
    <source>
        <strain evidence="2 3">DSM 5718</strain>
    </source>
</reference>
<dbReference type="PANTHER" id="PTHR24567">
    <property type="entry name" value="CRP FAMILY TRANSCRIPTIONAL REGULATORY PROTEIN"/>
    <property type="match status" value="1"/>
</dbReference>
<sequence length="189" mass="22366">MKLRNPFKKTYSAAERNLFRFLRRSQLFSCLDEAELAELYPYFYHRTFKKNEVIFFREDPAQAVYIVREGRVELNIDIQDTFEVLAYAEEGITLGSEAFLPKKRRLYNAIVASEEAQILVLPQVNILEVFRRETAMKAKLMEALASMYADNTGHIFNAYRNVFGFFDLGKAYMYSFQKRTQKEEDEHEY</sequence>
<dbReference type="InterPro" id="IPR018490">
    <property type="entry name" value="cNMP-bd_dom_sf"/>
</dbReference>
<evidence type="ECO:0000259" key="1">
    <source>
        <dbReference type="PROSITE" id="PS50042"/>
    </source>
</evidence>
<dbReference type="PANTHER" id="PTHR24567:SF26">
    <property type="entry name" value="REGULATORY PROTEIN YEIL"/>
    <property type="match status" value="1"/>
</dbReference>
<dbReference type="SMART" id="SM00100">
    <property type="entry name" value="cNMP"/>
    <property type="match status" value="1"/>
</dbReference>
<gene>
    <name evidence="2" type="ORF">FHS56_000288</name>
</gene>
<dbReference type="CDD" id="cd00038">
    <property type="entry name" value="CAP_ED"/>
    <property type="match status" value="1"/>
</dbReference>
<dbReference type="InterPro" id="IPR050397">
    <property type="entry name" value="Env_Response_Regulators"/>
</dbReference>
<protein>
    <submittedName>
        <fullName evidence="2">CRP-like cAMP-binding protein</fullName>
    </submittedName>
</protein>
<evidence type="ECO:0000313" key="3">
    <source>
        <dbReference type="Proteomes" id="UP000537126"/>
    </source>
</evidence>
<dbReference type="SUPFAM" id="SSF51206">
    <property type="entry name" value="cAMP-binding domain-like"/>
    <property type="match status" value="1"/>
</dbReference>
<dbReference type="RefSeq" id="WP_166918105.1">
    <property type="nucleotide sequence ID" value="NZ_JAASRN010000001.1"/>
</dbReference>
<dbReference type="InterPro" id="IPR014710">
    <property type="entry name" value="RmlC-like_jellyroll"/>
</dbReference>
<accession>A0A846MN10</accession>
<organism evidence="2 3">
    <name type="scientific">Thermonema lapsum</name>
    <dbReference type="NCBI Taxonomy" id="28195"/>
    <lineage>
        <taxon>Bacteria</taxon>
        <taxon>Pseudomonadati</taxon>
        <taxon>Bacteroidota</taxon>
        <taxon>Cytophagia</taxon>
        <taxon>Cytophagales</taxon>
        <taxon>Thermonemataceae</taxon>
        <taxon>Thermonema</taxon>
    </lineage>
</organism>
<dbReference type="EMBL" id="JAASRN010000001">
    <property type="protein sequence ID" value="NIK72802.1"/>
    <property type="molecule type" value="Genomic_DNA"/>
</dbReference>
<dbReference type="Proteomes" id="UP000537126">
    <property type="component" value="Unassembled WGS sequence"/>
</dbReference>
<comment type="caution">
    <text evidence="2">The sequence shown here is derived from an EMBL/GenBank/DDBJ whole genome shotgun (WGS) entry which is preliminary data.</text>
</comment>
<keyword evidence="3" id="KW-1185">Reference proteome</keyword>
<dbReference type="GO" id="GO:0003700">
    <property type="term" value="F:DNA-binding transcription factor activity"/>
    <property type="evidence" value="ECO:0007669"/>
    <property type="project" value="TreeGrafter"/>
</dbReference>
<proteinExistence type="predicted"/>
<dbReference type="InterPro" id="IPR000595">
    <property type="entry name" value="cNMP-bd_dom"/>
</dbReference>